<keyword evidence="5" id="KW-1185">Reference proteome</keyword>
<feature type="compositionally biased region" description="Basic and acidic residues" evidence="2">
    <location>
        <begin position="507"/>
        <end position="535"/>
    </location>
</feature>
<feature type="compositionally biased region" description="Polar residues" evidence="2">
    <location>
        <begin position="694"/>
        <end position="709"/>
    </location>
</feature>
<feature type="compositionally biased region" description="Basic and acidic residues" evidence="2">
    <location>
        <begin position="736"/>
        <end position="755"/>
    </location>
</feature>
<dbReference type="PANTHER" id="PTHR33322:SF16">
    <property type="entry name" value="BAG FAMILY MOLECULAR CHAPERONE REGULATOR 6"/>
    <property type="match status" value="1"/>
</dbReference>
<feature type="compositionally biased region" description="Basic and acidic residues" evidence="2">
    <location>
        <begin position="355"/>
        <end position="401"/>
    </location>
</feature>
<feature type="domain" description="BAG" evidence="3">
    <location>
        <begin position="588"/>
        <end position="665"/>
    </location>
</feature>
<feature type="region of interest" description="Disordered" evidence="2">
    <location>
        <begin position="189"/>
        <end position="254"/>
    </location>
</feature>
<evidence type="ECO:0000313" key="5">
    <source>
        <dbReference type="Proteomes" id="UP001318860"/>
    </source>
</evidence>
<feature type="compositionally biased region" description="Basic and acidic residues" evidence="2">
    <location>
        <begin position="191"/>
        <end position="200"/>
    </location>
</feature>
<sequence length="1081" mass="122420">MKPRERSGNPSNTLNNGTIAIDNGDIFFSYILGDLVRKQIHNLSYKALLLSQLEMDPLYRNMHSYPNQRDQIHQGPYFYPGAETIPTQMYVNPNRPPINYGCWPWGSNYGYAPPTVCHGCCNHTYMPSHYPNWGSPYSHVPPPHCPVSYPSFPVQYAPPPCFNTMEQPRYEYEKNVPMGHHCCGCPNHPSHQKEPKNVRIEEEEPDWERRKNDSLVPLQFKNAQPYPIVWSPPDYSNKKEQEKSDSSGFGKDGAKIGWYPLDLNKLVSSKQRGEEERNRQQDDDGDDKGRFPFPLFWIPYKPEGKEMEKTKSNDSDGKPRLESEKGSGGEKKFHVIGEDIGKQAASKPISLPLMKEVEKHDEKGSSKNHEKEREASVEDRIDSGEKKLDNGESKFEKESVKGKSPSPPKSSKLPPVCLRVDPLPRKKNANGRSRSLSPPGDKQKRDLWPNEANKVLKSSENKKLDKIPADEFKESKGTKTIEVVDGKTWQRKNVDVNMETPVIPPVKSKDDFSTNQPEEKPKEENVPRECTDIDAIKSQSEEAVIEKNEEGTVTSKRELSEEEAAVIIQSAYRGFEVRRWESIKKLKQIDKVQEQIANVKHMIQAMESSSDIQGSRKQRNIISETIMSLLLKLDTIQGLHPSIREVRKSVVKELVSLQEKLDSLMPEKPGRSPEQDSILRCAEDSLDKIKDVTLSQNGNETPSDSSEAAPNQFDGAFKNGNLEISEAKLNVEEARETQEKEAEVNKNEMSIKTEDEINNEVLENEEKLTAEDNHEDLVQSTELSELRNSSDKLDSDLAELPQGVLDDLYAQESTNHKTVDSDTREACQEKQLEEGQVEAPITSELHDDATGKENKEHVEEIHDVLDLLPVSGVNVDSDKVDIKTEDDKFEPEECVDQQSQNVVADIIEPSEASGNRELPTAEACNEFDTLPEKEMSNQLIHEGNLEQEIGLINESAKTHEVEDMIGVKDMAENKSDHGENHEAFKDGNGDEEITVQDMKDKIMSDEAKDDLTESNRKLIEENERLRDIMEKLIKSGQEQLTAISSLSGRVKDLEKKLSKKKKLKVKKNKSNKMKTLVPDDE</sequence>
<feature type="compositionally biased region" description="Basic and acidic residues" evidence="2">
    <location>
        <begin position="236"/>
        <end position="245"/>
    </location>
</feature>
<feature type="region of interest" description="Disordered" evidence="2">
    <location>
        <begin position="694"/>
        <end position="717"/>
    </location>
</feature>
<evidence type="ECO:0000259" key="3">
    <source>
        <dbReference type="PROSITE" id="PS51035"/>
    </source>
</evidence>
<feature type="region of interest" description="Disordered" evidence="2">
    <location>
        <begin position="736"/>
        <end position="758"/>
    </location>
</feature>
<feature type="region of interest" description="Disordered" evidence="2">
    <location>
        <begin position="1057"/>
        <end position="1081"/>
    </location>
</feature>
<evidence type="ECO:0000256" key="1">
    <source>
        <dbReference type="ARBA" id="ARBA00023186"/>
    </source>
</evidence>
<dbReference type="PANTHER" id="PTHR33322">
    <property type="entry name" value="BAG DOMAIN CONTAINING PROTEIN, EXPRESSED"/>
    <property type="match status" value="1"/>
</dbReference>
<feature type="region of interest" description="Disordered" evidence="2">
    <location>
        <begin position="813"/>
        <end position="856"/>
    </location>
</feature>
<gene>
    <name evidence="4" type="ORF">DH2020_023100</name>
</gene>
<dbReference type="SMART" id="SM00264">
    <property type="entry name" value="BAG"/>
    <property type="match status" value="1"/>
</dbReference>
<feature type="compositionally biased region" description="Basic and acidic residues" evidence="2">
    <location>
        <begin position="544"/>
        <end position="556"/>
    </location>
</feature>
<organism evidence="4 5">
    <name type="scientific">Rehmannia glutinosa</name>
    <name type="common">Chinese foxglove</name>
    <dbReference type="NCBI Taxonomy" id="99300"/>
    <lineage>
        <taxon>Eukaryota</taxon>
        <taxon>Viridiplantae</taxon>
        <taxon>Streptophyta</taxon>
        <taxon>Embryophyta</taxon>
        <taxon>Tracheophyta</taxon>
        <taxon>Spermatophyta</taxon>
        <taxon>Magnoliopsida</taxon>
        <taxon>eudicotyledons</taxon>
        <taxon>Gunneridae</taxon>
        <taxon>Pentapetalae</taxon>
        <taxon>asterids</taxon>
        <taxon>lamiids</taxon>
        <taxon>Lamiales</taxon>
        <taxon>Orobanchaceae</taxon>
        <taxon>Rehmannieae</taxon>
        <taxon>Rehmannia</taxon>
    </lineage>
</organism>
<proteinExistence type="predicted"/>
<feature type="region of interest" description="Disordered" evidence="2">
    <location>
        <begin position="495"/>
        <end position="556"/>
    </location>
</feature>
<evidence type="ECO:0000313" key="4">
    <source>
        <dbReference type="EMBL" id="KAK6142752.1"/>
    </source>
</evidence>
<protein>
    <recommendedName>
        <fullName evidence="3">BAG domain-containing protein</fullName>
    </recommendedName>
</protein>
<keyword evidence="1" id="KW-0143">Chaperone</keyword>
<accession>A0ABR0W918</accession>
<reference evidence="4 5" key="1">
    <citation type="journal article" date="2021" name="Comput. Struct. Biotechnol. J.">
        <title>De novo genome assembly of the potent medicinal plant Rehmannia glutinosa using nanopore technology.</title>
        <authorList>
            <person name="Ma L."/>
            <person name="Dong C."/>
            <person name="Song C."/>
            <person name="Wang X."/>
            <person name="Zheng X."/>
            <person name="Niu Y."/>
            <person name="Chen S."/>
            <person name="Feng W."/>
        </authorList>
    </citation>
    <scope>NUCLEOTIDE SEQUENCE [LARGE SCALE GENOMIC DNA]</scope>
    <source>
        <strain evidence="4">DH-2019</strain>
    </source>
</reference>
<feature type="compositionally biased region" description="Basic residues" evidence="2">
    <location>
        <begin position="1057"/>
        <end position="1072"/>
    </location>
</feature>
<dbReference type="PROSITE" id="PS50096">
    <property type="entry name" value="IQ"/>
    <property type="match status" value="1"/>
</dbReference>
<evidence type="ECO:0000256" key="2">
    <source>
        <dbReference type="SAM" id="MobiDB-lite"/>
    </source>
</evidence>
<dbReference type="PROSITE" id="PS51035">
    <property type="entry name" value="BAG"/>
    <property type="match status" value="1"/>
</dbReference>
<name>A0ABR0W918_REHGL</name>
<dbReference type="Gene3D" id="1.20.58.120">
    <property type="entry name" value="BAG domain"/>
    <property type="match status" value="1"/>
</dbReference>
<dbReference type="EMBL" id="JABTTQ020000013">
    <property type="protein sequence ID" value="KAK6142752.1"/>
    <property type="molecule type" value="Genomic_DNA"/>
</dbReference>
<dbReference type="InterPro" id="IPR003103">
    <property type="entry name" value="BAG_domain"/>
</dbReference>
<feature type="region of interest" description="Disordered" evidence="2">
    <location>
        <begin position="268"/>
        <end position="481"/>
    </location>
</feature>
<dbReference type="SUPFAM" id="SSF63491">
    <property type="entry name" value="BAG domain"/>
    <property type="match status" value="1"/>
</dbReference>
<dbReference type="Pfam" id="PF02179">
    <property type="entry name" value="BAG"/>
    <property type="match status" value="1"/>
</dbReference>
<dbReference type="InterPro" id="IPR040400">
    <property type="entry name" value="BAG5/6/7/8"/>
</dbReference>
<feature type="compositionally biased region" description="Basic and acidic residues" evidence="2">
    <location>
        <begin position="457"/>
        <end position="481"/>
    </location>
</feature>
<dbReference type="InterPro" id="IPR036533">
    <property type="entry name" value="BAG_dom_sf"/>
</dbReference>
<comment type="caution">
    <text evidence="4">The sequence shown here is derived from an EMBL/GenBank/DDBJ whole genome shotgun (WGS) entry which is preliminary data.</text>
</comment>
<feature type="compositionally biased region" description="Basic and acidic residues" evidence="2">
    <location>
        <begin position="844"/>
        <end position="856"/>
    </location>
</feature>
<dbReference type="Proteomes" id="UP001318860">
    <property type="component" value="Unassembled WGS sequence"/>
</dbReference>
<feature type="compositionally biased region" description="Basic and acidic residues" evidence="2">
    <location>
        <begin position="302"/>
        <end position="341"/>
    </location>
</feature>
<feature type="compositionally biased region" description="Basic and acidic residues" evidence="2">
    <location>
        <begin position="814"/>
        <end position="833"/>
    </location>
</feature>
<feature type="compositionally biased region" description="Basic and acidic residues" evidence="2">
    <location>
        <begin position="271"/>
        <end position="290"/>
    </location>
</feature>